<evidence type="ECO:0000313" key="9">
    <source>
        <dbReference type="Proteomes" id="UP000192917"/>
    </source>
</evidence>
<dbReference type="EMBL" id="FWZX01000024">
    <property type="protein sequence ID" value="SMF63430.1"/>
    <property type="molecule type" value="Genomic_DNA"/>
</dbReference>
<feature type="domain" description="Amine oxidase" evidence="7">
    <location>
        <begin position="163"/>
        <end position="405"/>
    </location>
</feature>
<evidence type="ECO:0000256" key="6">
    <source>
        <dbReference type="ARBA" id="ARBA00047321"/>
    </source>
</evidence>
<dbReference type="GO" id="GO:0009851">
    <property type="term" value="P:auxin biosynthetic process"/>
    <property type="evidence" value="ECO:0007669"/>
    <property type="project" value="UniProtKB-KW"/>
</dbReference>
<dbReference type="PANTHER" id="PTHR10742">
    <property type="entry name" value="FLAVIN MONOAMINE OXIDASE"/>
    <property type="match status" value="1"/>
</dbReference>
<dbReference type="SUPFAM" id="SSF51905">
    <property type="entry name" value="FAD/NAD(P)-binding domain"/>
    <property type="match status" value="1"/>
</dbReference>
<dbReference type="RefSeq" id="WP_085125156.1">
    <property type="nucleotide sequence ID" value="NZ_FWZX01000024.1"/>
</dbReference>
<dbReference type="InterPro" id="IPR050281">
    <property type="entry name" value="Flavin_monoamine_oxidase"/>
</dbReference>
<dbReference type="Gene3D" id="3.50.50.60">
    <property type="entry name" value="FAD/NAD(P)-binding domain"/>
    <property type="match status" value="1"/>
</dbReference>
<comment type="pathway">
    <text evidence="1">Plant hormone metabolism; auxin biosynthesis.</text>
</comment>
<comment type="similarity">
    <text evidence="2">Belongs to the tryptophan 2-monooxygenase family.</text>
</comment>
<gene>
    <name evidence="8" type="ORF">SAMN05428998_124109</name>
</gene>
<dbReference type="GO" id="GO:0050361">
    <property type="term" value="F:tryptophan 2-monooxygenase activity"/>
    <property type="evidence" value="ECO:0007669"/>
    <property type="project" value="UniProtKB-EC"/>
</dbReference>
<keyword evidence="5" id="KW-0073">Auxin biosynthesis</keyword>
<dbReference type="InterPro" id="IPR036188">
    <property type="entry name" value="FAD/NAD-bd_sf"/>
</dbReference>
<reference evidence="8 9" key="1">
    <citation type="submission" date="2017-04" db="EMBL/GenBank/DDBJ databases">
        <authorList>
            <person name="Afonso C.L."/>
            <person name="Miller P.J."/>
            <person name="Scott M.A."/>
            <person name="Spackman E."/>
            <person name="Goraichik I."/>
            <person name="Dimitrov K.M."/>
            <person name="Suarez D.L."/>
            <person name="Swayne D.E."/>
        </authorList>
    </citation>
    <scope>NUCLEOTIDE SEQUENCE [LARGE SCALE GENOMIC DNA]</scope>
    <source>
        <strain evidence="8 9">USBA 355</strain>
    </source>
</reference>
<comment type="catalytic activity">
    <reaction evidence="6">
        <text>L-tryptophan + O2 = indole-3-acetamide + CO2 + H2O</text>
        <dbReference type="Rhea" id="RHEA:16165"/>
        <dbReference type="ChEBI" id="CHEBI:15377"/>
        <dbReference type="ChEBI" id="CHEBI:15379"/>
        <dbReference type="ChEBI" id="CHEBI:16031"/>
        <dbReference type="ChEBI" id="CHEBI:16526"/>
        <dbReference type="ChEBI" id="CHEBI:57912"/>
        <dbReference type="EC" id="1.13.12.3"/>
    </reaction>
</comment>
<evidence type="ECO:0000256" key="4">
    <source>
        <dbReference type="ARBA" id="ARBA00017871"/>
    </source>
</evidence>
<accession>A0A1Y6CMK4</accession>
<evidence type="ECO:0000259" key="7">
    <source>
        <dbReference type="Pfam" id="PF01593"/>
    </source>
</evidence>
<organism evidence="8 9">
    <name type="scientific">Tistlia consotensis USBA 355</name>
    <dbReference type="NCBI Taxonomy" id="560819"/>
    <lineage>
        <taxon>Bacteria</taxon>
        <taxon>Pseudomonadati</taxon>
        <taxon>Pseudomonadota</taxon>
        <taxon>Alphaproteobacteria</taxon>
        <taxon>Rhodospirillales</taxon>
        <taxon>Rhodovibrionaceae</taxon>
        <taxon>Tistlia</taxon>
    </lineage>
</organism>
<dbReference type="PRINTS" id="PR00411">
    <property type="entry name" value="PNDRDTASEI"/>
</dbReference>
<evidence type="ECO:0000256" key="2">
    <source>
        <dbReference type="ARBA" id="ARBA00005833"/>
    </source>
</evidence>
<dbReference type="InterPro" id="IPR002937">
    <property type="entry name" value="Amino_oxidase"/>
</dbReference>
<proteinExistence type="inferred from homology"/>
<name>A0A1Y6CMK4_9PROT</name>
<evidence type="ECO:0000256" key="1">
    <source>
        <dbReference type="ARBA" id="ARBA00004814"/>
    </source>
</evidence>
<dbReference type="Pfam" id="PF01593">
    <property type="entry name" value="Amino_oxidase"/>
    <property type="match status" value="2"/>
</dbReference>
<sequence>MTRDVVVIGAGAAGIAAARRLAELGLSFALLEARGRVGGRAASDNETFGAPFDLGCHWLHSPAHNPLKAEADALGIRYLGHGQEGRYARDGRLLDAGEQAVCDAYLSACLERVAAAGREGRDCAVSALFDGADGRHPIFEAEFTAKQGVPPEQGSTLDFARYLWVGEDLPVIGGLGNLVARLAEGLPVSLDTPVSRVRQGGAGALGVETARGTLEARSVIVTVSTGVLRSDAIRFEPGLPDWKRAALEGLPMGSCNKVALGFRRRPDLPADCEVMPLRGAAEPVELVLRPGGRDLAVAMVSGPFGKALAEAGAAAMADYALDRLVELFGSGLREAVGPARAVAAWDLDPWVRGYVSAALPGRADARLDLARPVDDRLFFAGEATSLQFMGDVHGAWLSGIEAAEAAARALGVVTAR</sequence>
<dbReference type="Proteomes" id="UP000192917">
    <property type="component" value="Unassembled WGS sequence"/>
</dbReference>
<protein>
    <recommendedName>
        <fullName evidence="4">Tryptophan 2-monooxygenase</fullName>
        <ecNumber evidence="3">1.13.12.3</ecNumber>
    </recommendedName>
</protein>
<dbReference type="AlphaFoldDB" id="A0A1Y6CMK4"/>
<dbReference type="EC" id="1.13.12.3" evidence="3"/>
<evidence type="ECO:0000313" key="8">
    <source>
        <dbReference type="EMBL" id="SMF63430.1"/>
    </source>
</evidence>
<dbReference type="STRING" id="560819.SAMN05428998_124109"/>
<evidence type="ECO:0000256" key="3">
    <source>
        <dbReference type="ARBA" id="ARBA00012535"/>
    </source>
</evidence>
<dbReference type="PANTHER" id="PTHR10742:SF410">
    <property type="entry name" value="LYSINE-SPECIFIC HISTONE DEMETHYLASE 2"/>
    <property type="match status" value="1"/>
</dbReference>
<dbReference type="SUPFAM" id="SSF54373">
    <property type="entry name" value="FAD-linked reductases, C-terminal domain"/>
    <property type="match status" value="1"/>
</dbReference>
<keyword evidence="9" id="KW-1185">Reference proteome</keyword>
<evidence type="ECO:0000256" key="5">
    <source>
        <dbReference type="ARBA" id="ARBA00023070"/>
    </source>
</evidence>
<feature type="domain" description="Amine oxidase" evidence="7">
    <location>
        <begin position="13"/>
        <end position="77"/>
    </location>
</feature>